<dbReference type="EMBL" id="QEIN01000102">
    <property type="protein sequence ID" value="RCV58052.1"/>
    <property type="molecule type" value="Genomic_DNA"/>
</dbReference>
<feature type="transmembrane region" description="Helical" evidence="1">
    <location>
        <begin position="44"/>
        <end position="64"/>
    </location>
</feature>
<accession>A0A368T492</accession>
<feature type="transmembrane region" description="Helical" evidence="1">
    <location>
        <begin position="157"/>
        <end position="176"/>
    </location>
</feature>
<proteinExistence type="predicted"/>
<protein>
    <recommendedName>
        <fullName evidence="4">DUF308 domain-containing protein</fullName>
    </recommendedName>
</protein>
<reference evidence="2 3" key="1">
    <citation type="submission" date="2018-04" db="EMBL/GenBank/DDBJ databases">
        <title>Novel actinobacteria from marine sediment.</title>
        <authorList>
            <person name="Ng Z.Y."/>
            <person name="Tan G.Y.A."/>
        </authorList>
    </citation>
    <scope>NUCLEOTIDE SEQUENCE [LARGE SCALE GENOMIC DNA]</scope>
    <source>
        <strain evidence="2 3">TPS81</strain>
    </source>
</reference>
<dbReference type="OrthoDB" id="960912at2"/>
<evidence type="ECO:0000313" key="3">
    <source>
        <dbReference type="Proteomes" id="UP000253318"/>
    </source>
</evidence>
<feature type="transmembrane region" description="Helical" evidence="1">
    <location>
        <begin position="133"/>
        <end position="151"/>
    </location>
</feature>
<feature type="transmembrane region" description="Helical" evidence="1">
    <location>
        <begin position="102"/>
        <end position="121"/>
    </location>
</feature>
<sequence>MTALTAPEKAGVSRALRNLYLIRFGFQVGWAIAVALTASALTPLVVALLVLYPVFDLVCAVIDFRSAGATRPKAALYLNMALSALAAIALALFAATGSAAVLSIWGLWAVTAGAVQLAVALRRYRLGGQWPMILSGGISVFAGTGFFLQAGGPQASLVGVAGYATLGAVFFLASAIRLHSAAKKA</sequence>
<feature type="transmembrane region" description="Helical" evidence="1">
    <location>
        <begin position="76"/>
        <end position="96"/>
    </location>
</feature>
<comment type="caution">
    <text evidence="2">The sequence shown here is derived from an EMBL/GenBank/DDBJ whole genome shotgun (WGS) entry which is preliminary data.</text>
</comment>
<keyword evidence="1" id="KW-0812">Transmembrane</keyword>
<evidence type="ECO:0000256" key="1">
    <source>
        <dbReference type="SAM" id="Phobius"/>
    </source>
</evidence>
<organism evidence="2 3">
    <name type="scientific">Marinitenerispora sediminis</name>
    <dbReference type="NCBI Taxonomy" id="1931232"/>
    <lineage>
        <taxon>Bacteria</taxon>
        <taxon>Bacillati</taxon>
        <taxon>Actinomycetota</taxon>
        <taxon>Actinomycetes</taxon>
        <taxon>Streptosporangiales</taxon>
        <taxon>Nocardiopsidaceae</taxon>
        <taxon>Marinitenerispora</taxon>
    </lineage>
</organism>
<gene>
    <name evidence="2" type="ORF">DEF24_14215</name>
</gene>
<keyword evidence="3" id="KW-1185">Reference proteome</keyword>
<evidence type="ECO:0000313" key="2">
    <source>
        <dbReference type="EMBL" id="RCV58052.1"/>
    </source>
</evidence>
<keyword evidence="1" id="KW-0472">Membrane</keyword>
<dbReference type="AlphaFoldDB" id="A0A368T492"/>
<evidence type="ECO:0008006" key="4">
    <source>
        <dbReference type="Google" id="ProtNLM"/>
    </source>
</evidence>
<dbReference type="Proteomes" id="UP000253318">
    <property type="component" value="Unassembled WGS sequence"/>
</dbReference>
<keyword evidence="1" id="KW-1133">Transmembrane helix</keyword>
<feature type="transmembrane region" description="Helical" evidence="1">
    <location>
        <begin position="20"/>
        <end position="38"/>
    </location>
</feature>
<name>A0A368T492_9ACTN</name>
<dbReference type="RefSeq" id="WP_114399172.1">
    <property type="nucleotide sequence ID" value="NZ_QEIM01000111.1"/>
</dbReference>